<proteinExistence type="predicted"/>
<comment type="caution">
    <text evidence="1">The sequence shown here is derived from an EMBL/GenBank/DDBJ whole genome shotgun (WGS) entry which is preliminary data.</text>
</comment>
<sequence>MSAAASITVRVPLAIRHRPGRKTVVTPVRSGGETQVPTRADPALVKALARAFRYQRLLDEGRYSSISEMAAAERIERGYLGTLLRLTLLAPDIVEAILDGRQPDGMDPTRLLAPFPVTWAAQQEVAGLG</sequence>
<dbReference type="SUPFAM" id="SSF109709">
    <property type="entry name" value="KorB DNA-binding domain-like"/>
    <property type="match status" value="1"/>
</dbReference>
<keyword evidence="2" id="KW-1185">Reference proteome</keyword>
<accession>A0A4V3A9W0</accession>
<protein>
    <submittedName>
        <fullName evidence="1">Uncharacterized protein</fullName>
    </submittedName>
</protein>
<gene>
    <name evidence="1" type="ORF">E2C06_20060</name>
</gene>
<dbReference type="RefSeq" id="WP_133290394.1">
    <property type="nucleotide sequence ID" value="NZ_SMSJ01000031.1"/>
</dbReference>
<reference evidence="1 2" key="1">
    <citation type="journal article" date="2016" name="J. Microbiol.">
        <title>Dankookia rubra gen. nov., sp. nov., an alphaproteobacterium isolated from sediment of a shallow stream.</title>
        <authorList>
            <person name="Kim W.H."/>
            <person name="Kim D.H."/>
            <person name="Kang K."/>
            <person name="Ahn T.Y."/>
        </authorList>
    </citation>
    <scope>NUCLEOTIDE SEQUENCE [LARGE SCALE GENOMIC DNA]</scope>
    <source>
        <strain evidence="1 2">JCM30602</strain>
    </source>
</reference>
<evidence type="ECO:0000313" key="2">
    <source>
        <dbReference type="Proteomes" id="UP000295096"/>
    </source>
</evidence>
<dbReference type="EMBL" id="SMSJ01000031">
    <property type="protein sequence ID" value="TDH60795.1"/>
    <property type="molecule type" value="Genomic_DNA"/>
</dbReference>
<dbReference type="OrthoDB" id="1550462at2"/>
<name>A0A4V3A9W0_9PROT</name>
<dbReference type="Proteomes" id="UP000295096">
    <property type="component" value="Unassembled WGS sequence"/>
</dbReference>
<evidence type="ECO:0000313" key="1">
    <source>
        <dbReference type="EMBL" id="TDH60795.1"/>
    </source>
</evidence>
<dbReference type="Gene3D" id="1.10.10.2830">
    <property type="match status" value="1"/>
</dbReference>
<organism evidence="1 2">
    <name type="scientific">Dankookia rubra</name>
    <dbReference type="NCBI Taxonomy" id="1442381"/>
    <lineage>
        <taxon>Bacteria</taxon>
        <taxon>Pseudomonadati</taxon>
        <taxon>Pseudomonadota</taxon>
        <taxon>Alphaproteobacteria</taxon>
        <taxon>Acetobacterales</taxon>
        <taxon>Roseomonadaceae</taxon>
        <taxon>Dankookia</taxon>
    </lineage>
</organism>
<dbReference type="AlphaFoldDB" id="A0A4V3A9W0"/>